<dbReference type="NCBIfam" id="TIGR01891">
    <property type="entry name" value="amidohydrolases"/>
    <property type="match status" value="1"/>
</dbReference>
<evidence type="ECO:0000313" key="3">
    <source>
        <dbReference type="EMBL" id="TVY11438.1"/>
    </source>
</evidence>
<evidence type="ECO:0000256" key="2">
    <source>
        <dbReference type="PIRSR" id="PIRSR005962-1"/>
    </source>
</evidence>
<dbReference type="RefSeq" id="WP_144843635.1">
    <property type="nucleotide sequence ID" value="NZ_VNJI01000003.1"/>
</dbReference>
<protein>
    <submittedName>
        <fullName evidence="3">Amidohydrolase</fullName>
    </submittedName>
</protein>
<dbReference type="InterPro" id="IPR017439">
    <property type="entry name" value="Amidohydrolase"/>
</dbReference>
<feature type="binding site" evidence="2">
    <location>
        <position position="151"/>
    </location>
    <ligand>
        <name>Mn(2+)</name>
        <dbReference type="ChEBI" id="CHEBI:29035"/>
        <label>2</label>
    </ligand>
</feature>
<dbReference type="PIRSF" id="PIRSF005962">
    <property type="entry name" value="Pept_M20D_amidohydro"/>
    <property type="match status" value="1"/>
</dbReference>
<dbReference type="FunFam" id="3.30.70.360:FF:000001">
    <property type="entry name" value="N-acetyldiaminopimelate deacetylase"/>
    <property type="match status" value="1"/>
</dbReference>
<keyword evidence="1 3" id="KW-0378">Hydrolase</keyword>
<dbReference type="PANTHER" id="PTHR11014:SF63">
    <property type="entry name" value="METALLOPEPTIDASE, PUTATIVE (AFU_ORTHOLOGUE AFUA_6G09600)-RELATED"/>
    <property type="match status" value="1"/>
</dbReference>
<dbReference type="Gene3D" id="3.40.630.10">
    <property type="entry name" value="Zn peptidases"/>
    <property type="match status" value="1"/>
</dbReference>
<evidence type="ECO:0000313" key="4">
    <source>
        <dbReference type="Proteomes" id="UP000317036"/>
    </source>
</evidence>
<dbReference type="InterPro" id="IPR036264">
    <property type="entry name" value="Bact_exopeptidase_dim_dom"/>
</dbReference>
<gene>
    <name evidence="3" type="ORF">FPZ49_04225</name>
</gene>
<organism evidence="3 4">
    <name type="scientific">Paenibacillus cremeus</name>
    <dbReference type="NCBI Taxonomy" id="2163881"/>
    <lineage>
        <taxon>Bacteria</taxon>
        <taxon>Bacillati</taxon>
        <taxon>Bacillota</taxon>
        <taxon>Bacilli</taxon>
        <taxon>Bacillales</taxon>
        <taxon>Paenibacillaceae</taxon>
        <taxon>Paenibacillus</taxon>
    </lineage>
</organism>
<dbReference type="GO" id="GO:0050118">
    <property type="term" value="F:N-acetyldiaminopimelate deacetylase activity"/>
    <property type="evidence" value="ECO:0007669"/>
    <property type="project" value="UniProtKB-ARBA"/>
</dbReference>
<dbReference type="AlphaFoldDB" id="A0A559KH80"/>
<feature type="binding site" evidence="2">
    <location>
        <position position="127"/>
    </location>
    <ligand>
        <name>Mn(2+)</name>
        <dbReference type="ChEBI" id="CHEBI:29035"/>
        <label>2</label>
    </ligand>
</feature>
<evidence type="ECO:0000256" key="1">
    <source>
        <dbReference type="ARBA" id="ARBA00022801"/>
    </source>
</evidence>
<dbReference type="GO" id="GO:0046872">
    <property type="term" value="F:metal ion binding"/>
    <property type="evidence" value="ECO:0007669"/>
    <property type="project" value="UniProtKB-KW"/>
</dbReference>
<dbReference type="CDD" id="cd03886">
    <property type="entry name" value="M20_Acy1"/>
    <property type="match status" value="1"/>
</dbReference>
<accession>A0A559KH80</accession>
<feature type="binding site" evidence="2">
    <location>
        <position position="93"/>
    </location>
    <ligand>
        <name>Mn(2+)</name>
        <dbReference type="ChEBI" id="CHEBI:29035"/>
        <label>2</label>
    </ligand>
</feature>
<dbReference type="SUPFAM" id="SSF55031">
    <property type="entry name" value="Bacterial exopeptidase dimerisation domain"/>
    <property type="match status" value="1"/>
</dbReference>
<dbReference type="Proteomes" id="UP000317036">
    <property type="component" value="Unassembled WGS sequence"/>
</dbReference>
<proteinExistence type="predicted"/>
<keyword evidence="4" id="KW-1185">Reference proteome</keyword>
<name>A0A559KH80_9BACL</name>
<comment type="cofactor">
    <cofactor evidence="2">
        <name>Mn(2+)</name>
        <dbReference type="ChEBI" id="CHEBI:29035"/>
    </cofactor>
    <text evidence="2">The Mn(2+) ion enhances activity.</text>
</comment>
<keyword evidence="2" id="KW-0464">Manganese</keyword>
<dbReference type="Pfam" id="PF01546">
    <property type="entry name" value="Peptidase_M20"/>
    <property type="match status" value="1"/>
</dbReference>
<feature type="binding site" evidence="2">
    <location>
        <position position="91"/>
    </location>
    <ligand>
        <name>Mn(2+)</name>
        <dbReference type="ChEBI" id="CHEBI:29035"/>
        <label>2</label>
    </ligand>
</feature>
<dbReference type="GO" id="GO:0019877">
    <property type="term" value="P:diaminopimelate biosynthetic process"/>
    <property type="evidence" value="ECO:0007669"/>
    <property type="project" value="UniProtKB-ARBA"/>
</dbReference>
<dbReference type="OrthoDB" id="9776731at2"/>
<feature type="binding site" evidence="2">
    <location>
        <position position="346"/>
    </location>
    <ligand>
        <name>Mn(2+)</name>
        <dbReference type="ChEBI" id="CHEBI:29035"/>
        <label>2</label>
    </ligand>
</feature>
<reference evidence="3 4" key="1">
    <citation type="submission" date="2019-07" db="EMBL/GenBank/DDBJ databases">
        <authorList>
            <person name="Kim J."/>
        </authorList>
    </citation>
    <scope>NUCLEOTIDE SEQUENCE [LARGE SCALE GENOMIC DNA]</scope>
    <source>
        <strain evidence="3 4">JC52</strain>
    </source>
</reference>
<comment type="caution">
    <text evidence="3">The sequence shown here is derived from an EMBL/GenBank/DDBJ whole genome shotgun (WGS) entry which is preliminary data.</text>
</comment>
<dbReference type="InterPro" id="IPR002933">
    <property type="entry name" value="Peptidase_M20"/>
</dbReference>
<sequence>MGLDLIAVRRDLHMHPETAFHEHRTAQVIEEHLHRMGLETRRCAGTGVVADIDGLKPGPTVALRADIDALPVEEATGFDYASLIPGSMHACGHDAHTAIVLGAAELLLQRRSEIKGRVRLIFQPAEEVAEGAKLMIEQGVLDGVNVIYGLHVASFLPFGKIAFRTGMGQMAAADRFTVTIGGKGGAAGLPHLTTDPLVAAAGVILGLQTAVSRAINPVEPVVVSIGRLAGADAYNVIPEQIELEGTTRYFNPQVGTALPALLQTIACNIASGYRCTAELHYWSMCPPVVNADRPSRLARRAAVQIVGESNVLESPQIMPSDDFAVYQQHVDGCYVLVGAEGPYAHHHPKFTIDERCLSVGAEWMARAALESLQEVWGTT</sequence>
<dbReference type="EMBL" id="VNJI01000003">
    <property type="protein sequence ID" value="TVY11438.1"/>
    <property type="molecule type" value="Genomic_DNA"/>
</dbReference>
<dbReference type="PANTHER" id="PTHR11014">
    <property type="entry name" value="PEPTIDASE M20 FAMILY MEMBER"/>
    <property type="match status" value="1"/>
</dbReference>
<keyword evidence="2" id="KW-0479">Metal-binding</keyword>
<dbReference type="SUPFAM" id="SSF53187">
    <property type="entry name" value="Zn-dependent exopeptidases"/>
    <property type="match status" value="1"/>
</dbReference>
<dbReference type="Gene3D" id="3.30.70.360">
    <property type="match status" value="1"/>
</dbReference>